<keyword evidence="1" id="KW-1133">Transmembrane helix</keyword>
<feature type="transmembrane region" description="Helical" evidence="1">
    <location>
        <begin position="84"/>
        <end position="103"/>
    </location>
</feature>
<keyword evidence="1" id="KW-0472">Membrane</keyword>
<proteinExistence type="predicted"/>
<evidence type="ECO:0000256" key="1">
    <source>
        <dbReference type="SAM" id="Phobius"/>
    </source>
</evidence>
<sequence length="256" mass="30751">MTFNKLILQNKYMNIYNKYKYELDKIKLYTNNDYIFNMFLYYGFNIDNKFIKLDSNINIYESGFVSLLIKYYILKYKKKEKLNILEIGLAYGTSSIIIINQILQYPFSKSFDILDPYQEKDWNNYGIKHIKQFLGNKKLDYHLYNEDSTIIMPKLRKKYDIIFIDGSHFENIVIQDLENSDKKIKINGFIILDDVKHDGVKKALLLFFNNNNKYIKIHMNRNENDIIADKIIYDNNSIKKSFINPNTMFCFQKIRL</sequence>
<organism evidence="2">
    <name type="scientific">viral metagenome</name>
    <dbReference type="NCBI Taxonomy" id="1070528"/>
    <lineage>
        <taxon>unclassified sequences</taxon>
        <taxon>metagenomes</taxon>
        <taxon>organismal metagenomes</taxon>
    </lineage>
</organism>
<evidence type="ECO:0000313" key="2">
    <source>
        <dbReference type="EMBL" id="QHT75528.1"/>
    </source>
</evidence>
<dbReference type="AlphaFoldDB" id="A0A6C0H4Q9"/>
<keyword evidence="1" id="KW-0812">Transmembrane</keyword>
<dbReference type="InterPro" id="IPR029063">
    <property type="entry name" value="SAM-dependent_MTases_sf"/>
</dbReference>
<reference evidence="2" key="1">
    <citation type="journal article" date="2020" name="Nature">
        <title>Giant virus diversity and host interactions through global metagenomics.</title>
        <authorList>
            <person name="Schulz F."/>
            <person name="Roux S."/>
            <person name="Paez-Espino D."/>
            <person name="Jungbluth S."/>
            <person name="Walsh D.A."/>
            <person name="Denef V.J."/>
            <person name="McMahon K.D."/>
            <person name="Konstantinidis K.T."/>
            <person name="Eloe-Fadrosh E.A."/>
            <person name="Kyrpides N.C."/>
            <person name="Woyke T."/>
        </authorList>
    </citation>
    <scope>NUCLEOTIDE SEQUENCE</scope>
    <source>
        <strain evidence="2">GVMAG-M-3300023179-71</strain>
    </source>
</reference>
<dbReference type="Pfam" id="PF13578">
    <property type="entry name" value="Methyltransf_24"/>
    <property type="match status" value="1"/>
</dbReference>
<protein>
    <recommendedName>
        <fullName evidence="3">Class I SAM-dependent methyltransferase</fullName>
    </recommendedName>
</protein>
<evidence type="ECO:0008006" key="3">
    <source>
        <dbReference type="Google" id="ProtNLM"/>
    </source>
</evidence>
<dbReference type="Gene3D" id="3.40.50.150">
    <property type="entry name" value="Vaccinia Virus protein VP39"/>
    <property type="match status" value="1"/>
</dbReference>
<dbReference type="EMBL" id="MN739879">
    <property type="protein sequence ID" value="QHT75528.1"/>
    <property type="molecule type" value="Genomic_DNA"/>
</dbReference>
<accession>A0A6C0H4Q9</accession>
<name>A0A6C0H4Q9_9ZZZZ</name>
<dbReference type="SUPFAM" id="SSF53335">
    <property type="entry name" value="S-adenosyl-L-methionine-dependent methyltransferases"/>
    <property type="match status" value="1"/>
</dbReference>